<dbReference type="AlphaFoldDB" id="A0A8B6G6P6"/>
<dbReference type="EMBL" id="UYJE01007949">
    <property type="protein sequence ID" value="VDI59550.1"/>
    <property type="molecule type" value="Genomic_DNA"/>
</dbReference>
<dbReference type="Gene3D" id="2.120.10.30">
    <property type="entry name" value="TolB, C-terminal domain"/>
    <property type="match status" value="1"/>
</dbReference>
<dbReference type="SUPFAM" id="SSF101898">
    <property type="entry name" value="NHL repeat"/>
    <property type="match status" value="1"/>
</dbReference>
<dbReference type="Proteomes" id="UP000596742">
    <property type="component" value="Unassembled WGS sequence"/>
</dbReference>
<reference evidence="1" key="1">
    <citation type="submission" date="2018-11" db="EMBL/GenBank/DDBJ databases">
        <authorList>
            <person name="Alioto T."/>
            <person name="Alioto T."/>
        </authorList>
    </citation>
    <scope>NUCLEOTIDE SEQUENCE</scope>
</reference>
<keyword evidence="2" id="KW-1185">Reference proteome</keyword>
<protein>
    <submittedName>
        <fullName evidence="1">Uncharacterized protein</fullName>
    </submittedName>
</protein>
<comment type="caution">
    <text evidence="1">The sequence shown here is derived from an EMBL/GenBank/DDBJ whole genome shotgun (WGS) entry which is preliminary data.</text>
</comment>
<dbReference type="OrthoDB" id="6108862at2759"/>
<sequence>SHGSGTNQEITATLLPIDLENKEWKTPKSIEGQVCLECDIEAQLLETDDKMEAQSIKISDAIPQHSNGSGTHQEITATLLPIDLETKGAYAIANSPTSEENTTTEESFSQAQTPVKYNLPVSVSLRQRIKIRKPKYKNLFITSCIKTGNTLVFTDTDNNRLIICNVDGTDFHHIPLPYKPYYMTEIDSNTVAVSYRYNWTIPIINISTRSVIRTIYTRTIFNGISYHENNLYFGIGKRTIQVMNLTDEVIRTISVPSRGIFDITVDRDRLVYTDIRSIYCYSLDGERIWVTAKDDNTKNFRRVTTDNKGNVYATYTDTHTVEIIYDKGQQQRKLLNLSDGIYKPYGIFFDKEENILVVCSVEFGLVYLFDVKDK</sequence>
<name>A0A8B6G6P6_MYTGA</name>
<feature type="non-terminal residue" evidence="1">
    <location>
        <position position="1"/>
    </location>
</feature>
<dbReference type="InterPro" id="IPR011042">
    <property type="entry name" value="6-blade_b-propeller_TolB-like"/>
</dbReference>
<evidence type="ECO:0000313" key="2">
    <source>
        <dbReference type="Proteomes" id="UP000596742"/>
    </source>
</evidence>
<organism evidence="1 2">
    <name type="scientific">Mytilus galloprovincialis</name>
    <name type="common">Mediterranean mussel</name>
    <dbReference type="NCBI Taxonomy" id="29158"/>
    <lineage>
        <taxon>Eukaryota</taxon>
        <taxon>Metazoa</taxon>
        <taxon>Spiralia</taxon>
        <taxon>Lophotrochozoa</taxon>
        <taxon>Mollusca</taxon>
        <taxon>Bivalvia</taxon>
        <taxon>Autobranchia</taxon>
        <taxon>Pteriomorphia</taxon>
        <taxon>Mytilida</taxon>
        <taxon>Mytiloidea</taxon>
        <taxon>Mytilidae</taxon>
        <taxon>Mytilinae</taxon>
        <taxon>Mytilus</taxon>
    </lineage>
</organism>
<evidence type="ECO:0000313" key="1">
    <source>
        <dbReference type="EMBL" id="VDI59550.1"/>
    </source>
</evidence>
<accession>A0A8B6G6P6</accession>
<gene>
    <name evidence="1" type="ORF">MGAL_10B052867</name>
</gene>
<proteinExistence type="predicted"/>